<dbReference type="Gene3D" id="3.10.200.10">
    <property type="entry name" value="Alpha carbonic anhydrase"/>
    <property type="match status" value="1"/>
</dbReference>
<dbReference type="GO" id="GO:0004089">
    <property type="term" value="F:carbonate dehydratase activity"/>
    <property type="evidence" value="ECO:0007669"/>
    <property type="project" value="UniProtKB-UniRule"/>
</dbReference>
<dbReference type="SUPFAM" id="SSF51069">
    <property type="entry name" value="Carbonic anhydrase"/>
    <property type="match status" value="1"/>
</dbReference>
<keyword evidence="4" id="KW-0732">Signal</keyword>
<feature type="chain" id="PRO_5044045289" description="Carbonic anhydrase" evidence="4">
    <location>
        <begin position="25"/>
        <end position="285"/>
    </location>
</feature>
<dbReference type="InterPro" id="IPR023561">
    <property type="entry name" value="Carbonic_anhydrase_a-class"/>
</dbReference>
<dbReference type="PROSITE" id="PS00162">
    <property type="entry name" value="ALPHA_CA_1"/>
    <property type="match status" value="1"/>
</dbReference>
<dbReference type="InterPro" id="IPR001148">
    <property type="entry name" value="CA_dom"/>
</dbReference>
<keyword evidence="3 4" id="KW-0862">Zinc</keyword>
<dbReference type="PROSITE" id="PS51144">
    <property type="entry name" value="ALPHA_CA_2"/>
    <property type="match status" value="1"/>
</dbReference>
<name>A0AAY5K1X9_ESOLU</name>
<reference evidence="6" key="3">
    <citation type="submission" date="2025-09" db="UniProtKB">
        <authorList>
            <consortium name="Ensembl"/>
        </authorList>
    </citation>
    <scope>IDENTIFICATION</scope>
</reference>
<dbReference type="Pfam" id="PF00194">
    <property type="entry name" value="Carb_anhydrase"/>
    <property type="match status" value="1"/>
</dbReference>
<dbReference type="PANTHER" id="PTHR18952:SF200">
    <property type="entry name" value="CARBONIC ANHYDRASE"/>
    <property type="match status" value="1"/>
</dbReference>
<comment type="function">
    <text evidence="4">Reversible hydration of carbon dioxide.</text>
</comment>
<evidence type="ECO:0000256" key="4">
    <source>
        <dbReference type="RuleBase" id="RU367011"/>
    </source>
</evidence>
<dbReference type="AlphaFoldDB" id="A0AAY5K1X9"/>
<evidence type="ECO:0000313" key="6">
    <source>
        <dbReference type="Ensembl" id="ENSELUP00000082165.1"/>
    </source>
</evidence>
<comment type="catalytic activity">
    <reaction evidence="4">
        <text>hydrogencarbonate + H(+) = CO2 + H2O</text>
        <dbReference type="Rhea" id="RHEA:10748"/>
        <dbReference type="ChEBI" id="CHEBI:15377"/>
        <dbReference type="ChEBI" id="CHEBI:15378"/>
        <dbReference type="ChEBI" id="CHEBI:16526"/>
        <dbReference type="ChEBI" id="CHEBI:17544"/>
        <dbReference type="EC" id="4.2.1.1"/>
    </reaction>
</comment>
<evidence type="ECO:0000313" key="7">
    <source>
        <dbReference type="Proteomes" id="UP000265140"/>
    </source>
</evidence>
<comment type="cofactor">
    <cofactor evidence="4">
        <name>Zn(2+)</name>
        <dbReference type="ChEBI" id="CHEBI:29105"/>
    </cofactor>
</comment>
<dbReference type="Ensembl" id="ENSELUT00000089407.1">
    <property type="protein sequence ID" value="ENSELUP00000082165.1"/>
    <property type="gene ID" value="ENSELUG00000023197.3"/>
</dbReference>
<proteinExistence type="inferred from homology"/>
<feature type="domain" description="Alpha-carbonic anhydrase" evidence="5">
    <location>
        <begin position="18"/>
        <end position="248"/>
    </location>
</feature>
<dbReference type="Proteomes" id="UP000265140">
    <property type="component" value="Chromosome 11"/>
</dbReference>
<sequence length="285" mass="31684">MYFQTCISFRPALAFVLFPCSLEGSPSFWASLPNSQCGGVRQSPININPNQLRFDPSLRNLTFNNIKNPNIIKYISNNGHTGNILGLVHSVAGGGLSHLYTANVIHFHWGGDMWHPGSEHTVESVRYPMEVHLVTLRKGWTLEQAKSDQEGIAVFAFFIDVRSNSLTRDNTSSIDIMQPLSISDLLDVDLTKFYRYHGSLTTPACEEVVVWTIFKEPIKIQRELVSDQYGNTYRMVQKLNGRPVYGSQGMSVSPEGHVGNGYTFSSGALPSGLIPLSSLVMLGWE</sequence>
<dbReference type="GO" id="GO:0008270">
    <property type="term" value="F:zinc ion binding"/>
    <property type="evidence" value="ECO:0007669"/>
    <property type="project" value="UniProtKB-UniRule"/>
</dbReference>
<dbReference type="PANTHER" id="PTHR18952">
    <property type="entry name" value="CARBONIC ANHYDRASE"/>
    <property type="match status" value="1"/>
</dbReference>
<keyword evidence="2 4" id="KW-0479">Metal-binding</keyword>
<keyword evidence="7" id="KW-1185">Reference proteome</keyword>
<evidence type="ECO:0000256" key="2">
    <source>
        <dbReference type="ARBA" id="ARBA00022723"/>
    </source>
</evidence>
<feature type="signal peptide" evidence="4">
    <location>
        <begin position="1"/>
        <end position="24"/>
    </location>
</feature>
<dbReference type="EC" id="4.2.1.1" evidence="4"/>
<evidence type="ECO:0000259" key="5">
    <source>
        <dbReference type="PROSITE" id="PS51144"/>
    </source>
</evidence>
<dbReference type="InterPro" id="IPR018338">
    <property type="entry name" value="Carbonic_anhydrase_a-class_CS"/>
</dbReference>
<organism evidence="6 7">
    <name type="scientific">Esox lucius</name>
    <name type="common">Northern pike</name>
    <dbReference type="NCBI Taxonomy" id="8010"/>
    <lineage>
        <taxon>Eukaryota</taxon>
        <taxon>Metazoa</taxon>
        <taxon>Chordata</taxon>
        <taxon>Craniata</taxon>
        <taxon>Vertebrata</taxon>
        <taxon>Euteleostomi</taxon>
        <taxon>Actinopterygii</taxon>
        <taxon>Neopterygii</taxon>
        <taxon>Teleostei</taxon>
        <taxon>Protacanthopterygii</taxon>
        <taxon>Esociformes</taxon>
        <taxon>Esocidae</taxon>
        <taxon>Esox</taxon>
    </lineage>
</organism>
<protein>
    <recommendedName>
        <fullName evidence="4">Carbonic anhydrase</fullName>
        <ecNumber evidence="4">4.2.1.1</ecNumber>
    </recommendedName>
</protein>
<dbReference type="GeneTree" id="ENSGT00940000164039"/>
<comment type="similarity">
    <text evidence="1 4">Belongs to the alpha-carbonic anhydrase family.</text>
</comment>
<evidence type="ECO:0000256" key="3">
    <source>
        <dbReference type="ARBA" id="ARBA00022833"/>
    </source>
</evidence>
<dbReference type="SMART" id="SM01057">
    <property type="entry name" value="Carb_anhydrase"/>
    <property type="match status" value="1"/>
</dbReference>
<dbReference type="InterPro" id="IPR036398">
    <property type="entry name" value="CA_dom_sf"/>
</dbReference>
<accession>A0AAY5K1X9</accession>
<evidence type="ECO:0000256" key="1">
    <source>
        <dbReference type="ARBA" id="ARBA00010718"/>
    </source>
</evidence>
<reference evidence="6" key="2">
    <citation type="submission" date="2025-08" db="UniProtKB">
        <authorList>
            <consortium name="Ensembl"/>
        </authorList>
    </citation>
    <scope>IDENTIFICATION</scope>
</reference>
<reference evidence="6 7" key="1">
    <citation type="submission" date="2020-02" db="EMBL/GenBank/DDBJ databases">
        <title>Esox lucius (northern pike) genome, fEsoLuc1, primary haplotype.</title>
        <authorList>
            <person name="Myers G."/>
            <person name="Karagic N."/>
            <person name="Meyer A."/>
            <person name="Pippel M."/>
            <person name="Reichard M."/>
            <person name="Winkler S."/>
            <person name="Tracey A."/>
            <person name="Sims Y."/>
            <person name="Howe K."/>
            <person name="Rhie A."/>
            <person name="Formenti G."/>
            <person name="Durbin R."/>
            <person name="Fedrigo O."/>
            <person name="Jarvis E.D."/>
        </authorList>
    </citation>
    <scope>NUCLEOTIDE SEQUENCE [LARGE SCALE GENOMIC DNA]</scope>
</reference>
<dbReference type="GO" id="GO:0005886">
    <property type="term" value="C:plasma membrane"/>
    <property type="evidence" value="ECO:0007669"/>
    <property type="project" value="TreeGrafter"/>
</dbReference>
<keyword evidence="4" id="KW-0456">Lyase</keyword>